<protein>
    <recommendedName>
        <fullName evidence="3">Carbohydrate kinase PfkB domain-containing protein</fullName>
    </recommendedName>
</protein>
<keyword evidence="2" id="KW-0418">Kinase</keyword>
<gene>
    <name evidence="4" type="ORF">COV29_00645</name>
</gene>
<feature type="domain" description="Carbohydrate kinase PfkB" evidence="3">
    <location>
        <begin position="40"/>
        <end position="304"/>
    </location>
</feature>
<evidence type="ECO:0000256" key="2">
    <source>
        <dbReference type="ARBA" id="ARBA00022777"/>
    </source>
</evidence>
<reference evidence="4 5" key="1">
    <citation type="submission" date="2017-09" db="EMBL/GenBank/DDBJ databases">
        <title>Depth-based differentiation of microbial function through sediment-hosted aquifers and enrichment of novel symbionts in the deep terrestrial subsurface.</title>
        <authorList>
            <person name="Probst A.J."/>
            <person name="Ladd B."/>
            <person name="Jarett J.K."/>
            <person name="Geller-Mcgrath D.E."/>
            <person name="Sieber C.M."/>
            <person name="Emerson J.B."/>
            <person name="Anantharaman K."/>
            <person name="Thomas B.C."/>
            <person name="Malmstrom R."/>
            <person name="Stieglmeier M."/>
            <person name="Klingl A."/>
            <person name="Woyke T."/>
            <person name="Ryan C.M."/>
            <person name="Banfield J.F."/>
        </authorList>
    </citation>
    <scope>NUCLEOTIDE SEQUENCE [LARGE SCALE GENOMIC DNA]</scope>
    <source>
        <strain evidence="4">CG10_big_fil_rev_8_21_14_0_10_36_16</strain>
    </source>
</reference>
<proteinExistence type="predicted"/>
<dbReference type="InterPro" id="IPR011611">
    <property type="entry name" value="PfkB_dom"/>
</dbReference>
<name>A0A2J0Q8G7_9BACT</name>
<dbReference type="InterPro" id="IPR002173">
    <property type="entry name" value="Carboh/pur_kinase_PfkB_CS"/>
</dbReference>
<dbReference type="GO" id="GO:0016301">
    <property type="term" value="F:kinase activity"/>
    <property type="evidence" value="ECO:0007669"/>
    <property type="project" value="UniProtKB-KW"/>
</dbReference>
<dbReference type="EMBL" id="PCXQ01000002">
    <property type="protein sequence ID" value="PJE51476.1"/>
    <property type="molecule type" value="Genomic_DNA"/>
</dbReference>
<dbReference type="Proteomes" id="UP000228496">
    <property type="component" value="Unassembled WGS sequence"/>
</dbReference>
<dbReference type="InterPro" id="IPR029056">
    <property type="entry name" value="Ribokinase-like"/>
</dbReference>
<dbReference type="PANTHER" id="PTHR10584">
    <property type="entry name" value="SUGAR KINASE"/>
    <property type="match status" value="1"/>
</dbReference>
<dbReference type="PROSITE" id="PS00583">
    <property type="entry name" value="PFKB_KINASES_1"/>
    <property type="match status" value="1"/>
</dbReference>
<organism evidence="4 5">
    <name type="scientific">Candidatus Yanofskybacteria bacterium CG10_big_fil_rev_8_21_14_0_10_36_16</name>
    <dbReference type="NCBI Taxonomy" id="1975096"/>
    <lineage>
        <taxon>Bacteria</taxon>
        <taxon>Candidatus Yanofskyibacteriota</taxon>
    </lineage>
</organism>
<keyword evidence="1" id="KW-0808">Transferase</keyword>
<dbReference type="PANTHER" id="PTHR10584:SF166">
    <property type="entry name" value="RIBOKINASE"/>
    <property type="match status" value="1"/>
</dbReference>
<comment type="caution">
    <text evidence="4">The sequence shown here is derived from an EMBL/GenBank/DDBJ whole genome shotgun (WGS) entry which is preliminary data.</text>
</comment>
<evidence type="ECO:0000259" key="3">
    <source>
        <dbReference type="Pfam" id="PF00294"/>
    </source>
</evidence>
<dbReference type="Pfam" id="PF00294">
    <property type="entry name" value="PfkB"/>
    <property type="match status" value="1"/>
</dbReference>
<evidence type="ECO:0000313" key="5">
    <source>
        <dbReference type="Proteomes" id="UP000228496"/>
    </source>
</evidence>
<dbReference type="AlphaFoldDB" id="A0A2J0Q8G7"/>
<dbReference type="SUPFAM" id="SSF53613">
    <property type="entry name" value="Ribokinase-like"/>
    <property type="match status" value="1"/>
</dbReference>
<evidence type="ECO:0000313" key="4">
    <source>
        <dbReference type="EMBL" id="PJE51476.1"/>
    </source>
</evidence>
<accession>A0A2J0Q8G7</accession>
<evidence type="ECO:0000256" key="1">
    <source>
        <dbReference type="ARBA" id="ARBA00022679"/>
    </source>
</evidence>
<dbReference type="Gene3D" id="3.40.1190.20">
    <property type="match status" value="1"/>
</dbReference>
<sequence length="323" mass="34709">MYDIITIGSATRDVFLQSREFKKIKDPSFATGQAECFALGSKIEIKKIVITIGGGGVNVATTFGRQGLGTACVGVIGNDVTGKEILAELEKENVKPVFQVHDDDMTAYSAILVHESGERTILSYKGEGQHFDVSEIPFGDLHSKWIYLGSLGGHYDLFEASINHAVKNNIKIAMNPGGKELAHGLDKIKPLLEQIDVYLTNQEEAAMLVGVDYEKEDEAFEKLKGIFKGTVVMSKGPEGVRVWHEGKEYTAGVPDSPVVERTGAGDAFGSGFVSEFIRSGDIKKAIQLGTANASSVVTEFGAVAGILKGGDTGPWPLVEVIEK</sequence>